<feature type="non-terminal residue" evidence="1">
    <location>
        <position position="69"/>
    </location>
</feature>
<dbReference type="EMBL" id="UOEH01000106">
    <property type="protein sequence ID" value="VAV93122.1"/>
    <property type="molecule type" value="Genomic_DNA"/>
</dbReference>
<protein>
    <submittedName>
        <fullName evidence="1">Uncharacterized protein</fullName>
    </submittedName>
</protein>
<sequence>MTQETKASRKEIEFRRFCAKINGLPLRKDAAAGFGLGKSSAAGALGGSMAAYRRRALLNDRISFSTSVL</sequence>
<proteinExistence type="predicted"/>
<gene>
    <name evidence="1" type="ORF">MNBD_ALPHA05-1756</name>
</gene>
<dbReference type="AlphaFoldDB" id="A0A3B0RN50"/>
<name>A0A3B0RN50_9ZZZZ</name>
<organism evidence="1">
    <name type="scientific">hydrothermal vent metagenome</name>
    <dbReference type="NCBI Taxonomy" id="652676"/>
    <lineage>
        <taxon>unclassified sequences</taxon>
        <taxon>metagenomes</taxon>
        <taxon>ecological metagenomes</taxon>
    </lineage>
</organism>
<accession>A0A3B0RN50</accession>
<evidence type="ECO:0000313" key="1">
    <source>
        <dbReference type="EMBL" id="VAV93122.1"/>
    </source>
</evidence>
<reference evidence="1" key="1">
    <citation type="submission" date="2018-06" db="EMBL/GenBank/DDBJ databases">
        <authorList>
            <person name="Zhirakovskaya E."/>
        </authorList>
    </citation>
    <scope>NUCLEOTIDE SEQUENCE</scope>
</reference>